<dbReference type="Gene3D" id="3.20.20.80">
    <property type="entry name" value="Glycosidases"/>
    <property type="match status" value="2"/>
</dbReference>
<feature type="region of interest" description="Disordered" evidence="1">
    <location>
        <begin position="225"/>
        <end position="245"/>
    </location>
</feature>
<feature type="compositionally biased region" description="Polar residues" evidence="1">
    <location>
        <begin position="586"/>
        <end position="600"/>
    </location>
</feature>
<dbReference type="InterPro" id="IPR005197">
    <property type="entry name" value="Glyco_hydro_71"/>
</dbReference>
<evidence type="ECO:0000313" key="3">
    <source>
        <dbReference type="Proteomes" id="UP000559256"/>
    </source>
</evidence>
<dbReference type="GO" id="GO:0051118">
    <property type="term" value="F:glucan endo-1,3-alpha-glucosidase activity"/>
    <property type="evidence" value="ECO:0007669"/>
    <property type="project" value="InterPro"/>
</dbReference>
<dbReference type="Pfam" id="PF03659">
    <property type="entry name" value="Glyco_hydro_71"/>
    <property type="match status" value="2"/>
</dbReference>
<feature type="region of interest" description="Disordered" evidence="1">
    <location>
        <begin position="551"/>
        <end position="570"/>
    </location>
</feature>
<dbReference type="AlphaFoldDB" id="A0A8H5EZA5"/>
<dbReference type="CDD" id="cd11577">
    <property type="entry name" value="GH71"/>
    <property type="match status" value="1"/>
</dbReference>
<feature type="region of interest" description="Disordered" evidence="1">
    <location>
        <begin position="582"/>
        <end position="613"/>
    </location>
</feature>
<organism evidence="2 3">
    <name type="scientific">Tetrapyrgos nigripes</name>
    <dbReference type="NCBI Taxonomy" id="182062"/>
    <lineage>
        <taxon>Eukaryota</taxon>
        <taxon>Fungi</taxon>
        <taxon>Dikarya</taxon>
        <taxon>Basidiomycota</taxon>
        <taxon>Agaricomycotina</taxon>
        <taxon>Agaricomycetes</taxon>
        <taxon>Agaricomycetidae</taxon>
        <taxon>Agaricales</taxon>
        <taxon>Marasmiineae</taxon>
        <taxon>Marasmiaceae</taxon>
        <taxon>Tetrapyrgos</taxon>
    </lineage>
</organism>
<proteinExistence type="predicted"/>
<evidence type="ECO:0000256" key="1">
    <source>
        <dbReference type="SAM" id="MobiDB-lite"/>
    </source>
</evidence>
<keyword evidence="3" id="KW-1185">Reference proteome</keyword>
<sequence>MFLFLFLLFTLSYALPVPSTTEFISRYVVAHHMVGNTFPYTIQDWSDDISLASKHNIDGFAFNIGSDPWQPDRVADAYQAALQSGLDFKLFLSLGMSSLPCASPTDAQALRSLVLKLAGHPNQLRYSKTSLDPLPLVSTFSGEACTFGQDSPLNGWSSQFTQHDELRGKIIFVPSFFMDPNSFNEDLRILLFRQLFTDLLGLSGSTSAPDATNIIPHLSTFLGGSSSDASSPNSNVASKQTTDANQQAKTIASTISSALSKFIGSTDGICFMSRGWGGRGVDGGFPIQEVALRPLRLRRVIAGFRLPSRGNETLKETKKMETTKYTWPPSLRGFLPTLVLIRLIRISSTQQTNTSTLNVRRLSSRLNSSFPTNNSPSNPLNIDIIQIISWNDYGESHYIGPIKGAQPTGSEAWTGDMGHAAWLPLTSYYTSAFKNGGQYPDISKDEEKLVMWSRTHSAQAQVGDPVGEVTGKELVEDTVWTITLLAEPANVTFEVYAYTPSSNANDNSSTIISSQTFSVPAGLTKLAMPIGFPDADEGVLSLSVRARVLRSASGSGSESQDEDTQQNQDTTDTADTLVMQLDAGNPNASDSNANTGNGDAQRQGDGTGNGDGDAQTLAPFVFVKNPEKYNYNAWVGCVSSSGVGC</sequence>
<comment type="caution">
    <text evidence="2">The sequence shown here is derived from an EMBL/GenBank/DDBJ whole genome shotgun (WGS) entry which is preliminary data.</text>
</comment>
<dbReference type="EMBL" id="JAACJM010000462">
    <property type="protein sequence ID" value="KAF5317894.1"/>
    <property type="molecule type" value="Genomic_DNA"/>
</dbReference>
<dbReference type="Proteomes" id="UP000559256">
    <property type="component" value="Unassembled WGS sequence"/>
</dbReference>
<name>A0A8H5EZA5_9AGAR</name>
<evidence type="ECO:0008006" key="4">
    <source>
        <dbReference type="Google" id="ProtNLM"/>
    </source>
</evidence>
<feature type="compositionally biased region" description="Low complexity" evidence="1">
    <location>
        <begin position="225"/>
        <end position="238"/>
    </location>
</feature>
<accession>A0A8H5EZA5</accession>
<evidence type="ECO:0000313" key="2">
    <source>
        <dbReference type="EMBL" id="KAF5317894.1"/>
    </source>
</evidence>
<dbReference type="OrthoDB" id="3257981at2759"/>
<gene>
    <name evidence="2" type="ORF">D9758_017806</name>
</gene>
<protein>
    <recommendedName>
        <fullName evidence="4">Glycoside hydrolase family 71 protein</fullName>
    </recommendedName>
</protein>
<reference evidence="2 3" key="1">
    <citation type="journal article" date="2020" name="ISME J.">
        <title>Uncovering the hidden diversity of litter-decomposition mechanisms in mushroom-forming fungi.</title>
        <authorList>
            <person name="Floudas D."/>
            <person name="Bentzer J."/>
            <person name="Ahren D."/>
            <person name="Johansson T."/>
            <person name="Persson P."/>
            <person name="Tunlid A."/>
        </authorList>
    </citation>
    <scope>NUCLEOTIDE SEQUENCE [LARGE SCALE GENOMIC DNA]</scope>
    <source>
        <strain evidence="2 3">CBS 291.85</strain>
    </source>
</reference>